<dbReference type="InterPro" id="IPR017871">
    <property type="entry name" value="ABC_transporter-like_CS"/>
</dbReference>
<dbReference type="InterPro" id="IPR003593">
    <property type="entry name" value="AAA+_ATPase"/>
</dbReference>
<dbReference type="Proteomes" id="UP000715095">
    <property type="component" value="Unassembled WGS sequence"/>
</dbReference>
<evidence type="ECO:0000259" key="5">
    <source>
        <dbReference type="PROSITE" id="PS50893"/>
    </source>
</evidence>
<evidence type="ECO:0000256" key="1">
    <source>
        <dbReference type="ARBA" id="ARBA00022448"/>
    </source>
</evidence>
<organism evidence="6 7">
    <name type="scientific">Sutterella massiliensis</name>
    <dbReference type="NCBI Taxonomy" id="1816689"/>
    <lineage>
        <taxon>Bacteria</taxon>
        <taxon>Pseudomonadati</taxon>
        <taxon>Pseudomonadota</taxon>
        <taxon>Betaproteobacteria</taxon>
        <taxon>Burkholderiales</taxon>
        <taxon>Sutterellaceae</taxon>
        <taxon>Sutterella</taxon>
    </lineage>
</organism>
<dbReference type="InterPro" id="IPR027417">
    <property type="entry name" value="P-loop_NTPase"/>
</dbReference>
<dbReference type="InterPro" id="IPR050093">
    <property type="entry name" value="ABC_SmlMolc_Importer"/>
</dbReference>
<evidence type="ECO:0000313" key="7">
    <source>
        <dbReference type="Proteomes" id="UP000715095"/>
    </source>
</evidence>
<gene>
    <name evidence="6" type="ORF">H6A60_07570</name>
</gene>
<dbReference type="PANTHER" id="PTHR42781:SF8">
    <property type="entry name" value="BICARBONATE TRANSPORT ATP-BINDING PROTEIN CMPC"/>
    <property type="match status" value="1"/>
</dbReference>
<accession>A0ABS2DSM7</accession>
<dbReference type="Gene3D" id="3.40.50.300">
    <property type="entry name" value="P-loop containing nucleotide triphosphate hydrolases"/>
    <property type="match status" value="1"/>
</dbReference>
<keyword evidence="1" id="KW-0813">Transport</keyword>
<sequence>MKGKNAASNVQVELQQALDAIDLSALAAGDSVVDKQAGDAAASGASLDVRGLCASRSGETVIENLDLKLPAGASLALVGESGCGKSTLLESLAGLLKPTAGSVRWTSSLTGARVPKAAFVWQNLGLFPWKTVEENLALPLRLENRPSTEISSRVAAMLDELGLCGLQKRYPQALSGGQRQRLALGRALVADPQILFLDEPFSALDALRREHLQEFLILMRLRRVVTSVFVTHDIAEAVFLASHILMLAAHPFRVLGLVRNPLRGALDAAARAGGMDALRAIRESDAFALAARELHAALRRGQRQGQVNEALL</sequence>
<evidence type="ECO:0000256" key="3">
    <source>
        <dbReference type="ARBA" id="ARBA00022741"/>
    </source>
</evidence>
<comment type="caution">
    <text evidence="6">The sequence shown here is derived from an EMBL/GenBank/DDBJ whole genome shotgun (WGS) entry which is preliminary data.</text>
</comment>
<dbReference type="SUPFAM" id="SSF52540">
    <property type="entry name" value="P-loop containing nucleoside triphosphate hydrolases"/>
    <property type="match status" value="1"/>
</dbReference>
<dbReference type="Pfam" id="PF00005">
    <property type="entry name" value="ABC_tran"/>
    <property type="match status" value="1"/>
</dbReference>
<dbReference type="InterPro" id="IPR003439">
    <property type="entry name" value="ABC_transporter-like_ATP-bd"/>
</dbReference>
<keyword evidence="2" id="KW-1003">Cell membrane</keyword>
<protein>
    <submittedName>
        <fullName evidence="6">ABC transporter ATP-binding protein</fullName>
    </submittedName>
</protein>
<name>A0ABS2DSM7_9BURK</name>
<keyword evidence="3" id="KW-0547">Nucleotide-binding</keyword>
<dbReference type="PROSITE" id="PS50893">
    <property type="entry name" value="ABC_TRANSPORTER_2"/>
    <property type="match status" value="1"/>
</dbReference>
<proteinExistence type="predicted"/>
<reference evidence="6 7" key="1">
    <citation type="journal article" date="2021" name="Sci. Rep.">
        <title>The distribution of antibiotic resistance genes in chicken gut microbiota commensals.</title>
        <authorList>
            <person name="Juricova H."/>
            <person name="Matiasovicova J."/>
            <person name="Kubasova T."/>
            <person name="Cejkova D."/>
            <person name="Rychlik I."/>
        </authorList>
    </citation>
    <scope>NUCLEOTIDE SEQUENCE [LARGE SCALE GENOMIC DNA]</scope>
    <source>
        <strain evidence="6 7">An829</strain>
    </source>
</reference>
<evidence type="ECO:0000256" key="2">
    <source>
        <dbReference type="ARBA" id="ARBA00022475"/>
    </source>
</evidence>
<dbReference type="SMART" id="SM00382">
    <property type="entry name" value="AAA"/>
    <property type="match status" value="1"/>
</dbReference>
<dbReference type="PANTHER" id="PTHR42781">
    <property type="entry name" value="SPERMIDINE/PUTRESCINE IMPORT ATP-BINDING PROTEIN POTA"/>
    <property type="match status" value="1"/>
</dbReference>
<keyword evidence="7" id="KW-1185">Reference proteome</keyword>
<keyword evidence="4 6" id="KW-0067">ATP-binding</keyword>
<dbReference type="GO" id="GO:0005524">
    <property type="term" value="F:ATP binding"/>
    <property type="evidence" value="ECO:0007669"/>
    <property type="project" value="UniProtKB-KW"/>
</dbReference>
<keyword evidence="2" id="KW-0472">Membrane</keyword>
<feature type="domain" description="ABC transporter" evidence="5">
    <location>
        <begin position="47"/>
        <end position="274"/>
    </location>
</feature>
<evidence type="ECO:0000256" key="4">
    <source>
        <dbReference type="ARBA" id="ARBA00022840"/>
    </source>
</evidence>
<dbReference type="PROSITE" id="PS00211">
    <property type="entry name" value="ABC_TRANSPORTER_1"/>
    <property type="match status" value="1"/>
</dbReference>
<dbReference type="EMBL" id="JACJJC010000010">
    <property type="protein sequence ID" value="MBM6704340.1"/>
    <property type="molecule type" value="Genomic_DNA"/>
</dbReference>
<evidence type="ECO:0000313" key="6">
    <source>
        <dbReference type="EMBL" id="MBM6704340.1"/>
    </source>
</evidence>